<comment type="caution">
    <text evidence="8">The sequence shown here is derived from an EMBL/GenBank/DDBJ whole genome shotgun (WGS) entry which is preliminary data.</text>
</comment>
<dbReference type="Proteomes" id="UP000249725">
    <property type="component" value="Unassembled WGS sequence"/>
</dbReference>
<dbReference type="RefSeq" id="WP_111515745.1">
    <property type="nucleotide sequence ID" value="NZ_QFYR01000003.1"/>
</dbReference>
<evidence type="ECO:0000313" key="8">
    <source>
        <dbReference type="EMBL" id="RAK52421.1"/>
    </source>
</evidence>
<dbReference type="GO" id="GO:0030255">
    <property type="term" value="P:protein secretion by the type IV secretion system"/>
    <property type="evidence" value="ECO:0007669"/>
    <property type="project" value="InterPro"/>
</dbReference>
<evidence type="ECO:0000256" key="6">
    <source>
        <dbReference type="SAM" id="MobiDB-lite"/>
    </source>
</evidence>
<accession>A0A328ACP0</accession>
<feature type="transmembrane region" description="Helical" evidence="7">
    <location>
        <begin position="253"/>
        <end position="274"/>
    </location>
</feature>
<dbReference type="GO" id="GO:0016020">
    <property type="term" value="C:membrane"/>
    <property type="evidence" value="ECO:0007669"/>
    <property type="project" value="UniProtKB-SubCell"/>
</dbReference>
<protein>
    <submittedName>
        <fullName evidence="8">Type VI secretion protein</fullName>
    </submittedName>
</protein>
<feature type="region of interest" description="Disordered" evidence="6">
    <location>
        <begin position="327"/>
        <end position="388"/>
    </location>
</feature>
<evidence type="ECO:0000256" key="1">
    <source>
        <dbReference type="ARBA" id="ARBA00004141"/>
    </source>
</evidence>
<reference evidence="9" key="1">
    <citation type="submission" date="2018-05" db="EMBL/GenBank/DDBJ databases">
        <authorList>
            <person name="Li X."/>
        </authorList>
    </citation>
    <scope>NUCLEOTIDE SEQUENCE [LARGE SCALE GENOMIC DNA]</scope>
    <source>
        <strain evidence="9">YIM 73061</strain>
    </source>
</reference>
<dbReference type="InterPro" id="IPR007688">
    <property type="entry name" value="Conjugal_tfr_TrbL/VirB6"/>
</dbReference>
<evidence type="ECO:0000256" key="5">
    <source>
        <dbReference type="ARBA" id="ARBA00023136"/>
    </source>
</evidence>
<evidence type="ECO:0000256" key="3">
    <source>
        <dbReference type="ARBA" id="ARBA00022692"/>
    </source>
</evidence>
<dbReference type="Pfam" id="PF04610">
    <property type="entry name" value="TrbL"/>
    <property type="match status" value="1"/>
</dbReference>
<keyword evidence="4 7" id="KW-1133">Transmembrane helix</keyword>
<evidence type="ECO:0000256" key="4">
    <source>
        <dbReference type="ARBA" id="ARBA00022989"/>
    </source>
</evidence>
<gene>
    <name evidence="8" type="ORF">DJ018_13610</name>
</gene>
<organism evidence="8 9">
    <name type="scientific">Phenylobacterium deserti</name>
    <dbReference type="NCBI Taxonomy" id="1914756"/>
    <lineage>
        <taxon>Bacteria</taxon>
        <taxon>Pseudomonadati</taxon>
        <taxon>Pseudomonadota</taxon>
        <taxon>Alphaproteobacteria</taxon>
        <taxon>Caulobacterales</taxon>
        <taxon>Caulobacteraceae</taxon>
        <taxon>Phenylobacterium</taxon>
    </lineage>
</organism>
<dbReference type="OrthoDB" id="7400974at2"/>
<evidence type="ECO:0000256" key="2">
    <source>
        <dbReference type="ARBA" id="ARBA00007802"/>
    </source>
</evidence>
<evidence type="ECO:0000313" key="9">
    <source>
        <dbReference type="Proteomes" id="UP000249725"/>
    </source>
</evidence>
<evidence type="ECO:0000256" key="7">
    <source>
        <dbReference type="SAM" id="Phobius"/>
    </source>
</evidence>
<keyword evidence="9" id="KW-1185">Reference proteome</keyword>
<feature type="transmembrane region" description="Helical" evidence="7">
    <location>
        <begin position="182"/>
        <end position="201"/>
    </location>
</feature>
<keyword evidence="5 7" id="KW-0472">Membrane</keyword>
<sequence length="388" mass="39336">MSTCDALVRDASTGVAASLRAVDCVSNEATAGAFTRLFGAHGALLPALTVLLTLYVGLFAVLLLTGRARLSIGSLTPRMVMLGLVLTFVTSSVAYQGVVWNLAVGAPDQIAGTLLGAKGSATQLFADRIDILFNAIADTASTAVQPGAPRAGSGFNAESLMWLGALLLMLGTVGVLVTARIALAVLLAVGPVFIVMVLFNGSRGLFAGWVRAVTLTALTPLFAVLCGALMTELAAPVVLALRGEEGIDGRAAMALFVIAAVHCALMSLALRVAATMVSGWQVFGLAGDRERSGASTAALAPMNSSAPAFSTSASASPRVRSMVSSLSPGATAASSSASPASASAHMPRNILLPPTAPSGGSRASERPRTRGIGSRFSSPASSARKRLV</sequence>
<feature type="transmembrane region" description="Helical" evidence="7">
    <location>
        <begin position="78"/>
        <end position="98"/>
    </location>
</feature>
<feature type="compositionally biased region" description="Low complexity" evidence="6">
    <location>
        <begin position="327"/>
        <end position="344"/>
    </location>
</feature>
<dbReference type="AlphaFoldDB" id="A0A328ACP0"/>
<dbReference type="EMBL" id="QFYR01000003">
    <property type="protein sequence ID" value="RAK52421.1"/>
    <property type="molecule type" value="Genomic_DNA"/>
</dbReference>
<proteinExistence type="inferred from homology"/>
<keyword evidence="3 7" id="KW-0812">Transmembrane</keyword>
<comment type="subcellular location">
    <subcellularLocation>
        <location evidence="1">Membrane</location>
        <topology evidence="1">Multi-pass membrane protein</topology>
    </subcellularLocation>
</comment>
<feature type="transmembrane region" description="Helical" evidence="7">
    <location>
        <begin position="159"/>
        <end position="177"/>
    </location>
</feature>
<name>A0A328ACP0_9CAUL</name>
<feature type="transmembrane region" description="Helical" evidence="7">
    <location>
        <begin position="221"/>
        <end position="241"/>
    </location>
</feature>
<feature type="transmembrane region" description="Helical" evidence="7">
    <location>
        <begin position="43"/>
        <end position="66"/>
    </location>
</feature>
<comment type="similarity">
    <text evidence="2">Belongs to the TrbL/VirB6 family.</text>
</comment>